<gene>
    <name evidence="1" type="ORF">NFC81_09070</name>
</gene>
<proteinExistence type="predicted"/>
<accession>A0AB38YCS6</accession>
<name>A0AB38YCS6_9GAMM</name>
<protein>
    <submittedName>
        <fullName evidence="1">Uncharacterized protein</fullName>
    </submittedName>
</protein>
<dbReference type="RefSeq" id="WP_304994166.1">
    <property type="nucleotide sequence ID" value="NZ_CP101717.1"/>
</dbReference>
<evidence type="ECO:0000313" key="1">
    <source>
        <dbReference type="EMBL" id="WLD56881.1"/>
    </source>
</evidence>
<organism evidence="1">
    <name type="scientific">Salinispirillum sp. LH 10-3-1</name>
    <dbReference type="NCBI Taxonomy" id="2952525"/>
    <lineage>
        <taxon>Bacteria</taxon>
        <taxon>Pseudomonadati</taxon>
        <taxon>Pseudomonadota</taxon>
        <taxon>Gammaproteobacteria</taxon>
        <taxon>Oceanospirillales</taxon>
        <taxon>Saccharospirillaceae</taxon>
        <taxon>Salinispirillum</taxon>
    </lineage>
</organism>
<dbReference type="AlphaFoldDB" id="A0AB38YCS6"/>
<reference evidence="1" key="1">
    <citation type="submission" date="2022-07" db="EMBL/GenBank/DDBJ databases">
        <title>Complete genome sequence of Salinispirillum sp. LH10-3-1 capable of multiple carbohydrate inversion isolated from a soda lake.</title>
        <authorList>
            <person name="Liu J."/>
            <person name="Zhai Y."/>
            <person name="Zhang H."/>
            <person name="Yang H."/>
            <person name="Qu J."/>
            <person name="Li J."/>
        </authorList>
    </citation>
    <scope>NUCLEOTIDE SEQUENCE</scope>
    <source>
        <strain evidence="1">LH 10-3-1</strain>
    </source>
</reference>
<dbReference type="EMBL" id="CP101717">
    <property type="protein sequence ID" value="WLD56881.1"/>
    <property type="molecule type" value="Genomic_DNA"/>
</dbReference>
<sequence length="526" mass="57032">MKIDVSPFHGELPKLASKMLPAPHATSAINCNLESMSLKPARGTELVTTLGAAMQSIYRHNTGVWFRWSEAGVSAVKSPLNNDVHDRVYWTGDGVPRMTTYALATSGASVPAASYRLGIPAPATALTASDAPGEPDEGGVLIDTVYTYTYVSEFGEEGPPAAASAMVSRFDGATNELSGLDNPPTGDRAIITKRIYRAETGGVFLFVADIPAAQSTFSDSVPTESLGQPLPSINWDEPDARMKGLTNIGNGVLCGWFDNTLCFCEPFRPHAWPVGYQMGFDADIVGVSPFSGGLIVVTKSRPWLVTGITPASMAQMGLDVHLGGVSRHSVVDMGEYAIYASNEGLVAVGGNQSNVITKDMISREQWQAFNPDSIHAYRWHDRYLAFYKDDTNTWRGFLLHPEHGLIRMSVGNVPNGYFDPLSGQVFLLSANGEIQAWDAGSALPYTWRSKVFTLPQRASMSVAKIDSDAPVSMRIWSDDVLLLDTVAEPDTAFRLPPGRYRDWQFELTGTAEVLAVQIASSPRELL</sequence>